<protein>
    <submittedName>
        <fullName evidence="2">Putative DsbA family dithiol-disulfide isomerase</fullName>
    </submittedName>
</protein>
<comment type="caution">
    <text evidence="2">The sequence shown here is derived from an EMBL/GenBank/DDBJ whole genome shotgun (WGS) entry which is preliminary data.</text>
</comment>
<reference evidence="2 3" key="1">
    <citation type="submission" date="2018-11" db="EMBL/GenBank/DDBJ databases">
        <title>Genomic Encyclopedia of Type Strains, Phase IV (KMG-IV): sequencing the most valuable type-strain genomes for metagenomic binning, comparative biology and taxonomic classification.</title>
        <authorList>
            <person name="Goeker M."/>
        </authorList>
    </citation>
    <scope>NUCLEOTIDE SEQUENCE [LARGE SCALE GENOMIC DNA]</scope>
    <source>
        <strain evidence="2 3">DSM 21945</strain>
    </source>
</reference>
<dbReference type="GO" id="GO:0016853">
    <property type="term" value="F:isomerase activity"/>
    <property type="evidence" value="ECO:0007669"/>
    <property type="project" value="UniProtKB-KW"/>
</dbReference>
<evidence type="ECO:0000259" key="1">
    <source>
        <dbReference type="Pfam" id="PF01323"/>
    </source>
</evidence>
<accession>A0A3N1P8Q8</accession>
<dbReference type="InterPro" id="IPR001853">
    <property type="entry name" value="DSBA-like_thioredoxin_dom"/>
</dbReference>
<evidence type="ECO:0000313" key="2">
    <source>
        <dbReference type="EMBL" id="ROQ24128.1"/>
    </source>
</evidence>
<dbReference type="GO" id="GO:0016491">
    <property type="term" value="F:oxidoreductase activity"/>
    <property type="evidence" value="ECO:0007669"/>
    <property type="project" value="InterPro"/>
</dbReference>
<dbReference type="Gene3D" id="3.40.30.10">
    <property type="entry name" value="Glutaredoxin"/>
    <property type="match status" value="1"/>
</dbReference>
<dbReference type="PANTHER" id="PTHR13887:SF41">
    <property type="entry name" value="THIOREDOXIN SUPERFAMILY PROTEIN"/>
    <property type="match status" value="1"/>
</dbReference>
<dbReference type="Proteomes" id="UP000268033">
    <property type="component" value="Unassembled WGS sequence"/>
</dbReference>
<dbReference type="OrthoDB" id="9799122at2"/>
<dbReference type="STRING" id="584787.GCA_001247655_01276"/>
<dbReference type="CDD" id="cd03024">
    <property type="entry name" value="DsbA_FrnE"/>
    <property type="match status" value="1"/>
</dbReference>
<keyword evidence="3" id="KW-1185">Reference proteome</keyword>
<name>A0A3N1P8Q8_9GAMM</name>
<organism evidence="2 3">
    <name type="scientific">Gallaecimonas pentaromativorans</name>
    <dbReference type="NCBI Taxonomy" id="584787"/>
    <lineage>
        <taxon>Bacteria</taxon>
        <taxon>Pseudomonadati</taxon>
        <taxon>Pseudomonadota</taxon>
        <taxon>Gammaproteobacteria</taxon>
        <taxon>Enterobacterales</taxon>
        <taxon>Gallaecimonadaceae</taxon>
        <taxon>Gallaecimonas</taxon>
    </lineage>
</organism>
<dbReference type="PANTHER" id="PTHR13887">
    <property type="entry name" value="GLUTATHIONE S-TRANSFERASE KAPPA"/>
    <property type="match status" value="1"/>
</dbReference>
<proteinExistence type="predicted"/>
<dbReference type="RefSeq" id="WP_050660152.1">
    <property type="nucleotide sequence ID" value="NZ_JBLXAC010000017.1"/>
</dbReference>
<evidence type="ECO:0000313" key="3">
    <source>
        <dbReference type="Proteomes" id="UP000268033"/>
    </source>
</evidence>
<dbReference type="Pfam" id="PF01323">
    <property type="entry name" value="DSBA"/>
    <property type="match status" value="1"/>
</dbReference>
<dbReference type="SUPFAM" id="SSF52833">
    <property type="entry name" value="Thioredoxin-like"/>
    <property type="match status" value="1"/>
</dbReference>
<dbReference type="InterPro" id="IPR036249">
    <property type="entry name" value="Thioredoxin-like_sf"/>
</dbReference>
<keyword evidence="2" id="KW-0413">Isomerase</keyword>
<feature type="domain" description="DSBA-like thioredoxin" evidence="1">
    <location>
        <begin position="6"/>
        <end position="207"/>
    </location>
</feature>
<gene>
    <name evidence="2" type="ORF">EDC28_1079</name>
</gene>
<sequence length="216" mass="24163">MKTVKVDFVSDVVCPWCAIGLASLEDAMSKVEGDIKVELHFRPFELNPQMGPEGEDIKEHLSRKYNLTEQQLAENEANLLARAEAAGVHFDLGLRSRTYNTFDAHRLLFWAAPQGKEYALKKALLDGYFAKGMNPSDRAQLLDKVAEVGLSREEAATILESSLFTEEVRTAEEVYRKRGINSVPSIVLNDKYLITGGQSSDYFEMALRQVADESEA</sequence>
<dbReference type="EMBL" id="RJUL01000007">
    <property type="protein sequence ID" value="ROQ24128.1"/>
    <property type="molecule type" value="Genomic_DNA"/>
</dbReference>
<dbReference type="AlphaFoldDB" id="A0A3N1P8Q8"/>